<evidence type="ECO:0000256" key="2">
    <source>
        <dbReference type="SAM" id="MobiDB-lite"/>
    </source>
</evidence>
<dbReference type="Proteomes" id="UP001205105">
    <property type="component" value="Unassembled WGS sequence"/>
</dbReference>
<feature type="region of interest" description="Disordered" evidence="2">
    <location>
        <begin position="104"/>
        <end position="151"/>
    </location>
</feature>
<protein>
    <submittedName>
        <fullName evidence="3">Uncharacterized protein</fullName>
    </submittedName>
</protein>
<comment type="caution">
    <text evidence="3">The sequence shown here is derived from an EMBL/GenBank/DDBJ whole genome shotgun (WGS) entry which is preliminary data.</text>
</comment>
<evidence type="ECO:0000313" key="3">
    <source>
        <dbReference type="EMBL" id="KAI7839647.1"/>
    </source>
</evidence>
<dbReference type="AlphaFoldDB" id="A0AAD5H528"/>
<name>A0AAD5H528_9CHLO</name>
<gene>
    <name evidence="3" type="ORF">COHA_006646</name>
</gene>
<organism evidence="3 4">
    <name type="scientific">Chlorella ohadii</name>
    <dbReference type="NCBI Taxonomy" id="2649997"/>
    <lineage>
        <taxon>Eukaryota</taxon>
        <taxon>Viridiplantae</taxon>
        <taxon>Chlorophyta</taxon>
        <taxon>core chlorophytes</taxon>
        <taxon>Trebouxiophyceae</taxon>
        <taxon>Chlorellales</taxon>
        <taxon>Chlorellaceae</taxon>
        <taxon>Chlorella clade</taxon>
        <taxon>Chlorella</taxon>
    </lineage>
</organism>
<dbReference type="EMBL" id="JADXDR010000096">
    <property type="protein sequence ID" value="KAI7839647.1"/>
    <property type="molecule type" value="Genomic_DNA"/>
</dbReference>
<keyword evidence="4" id="KW-1185">Reference proteome</keyword>
<reference evidence="3" key="1">
    <citation type="submission" date="2020-11" db="EMBL/GenBank/DDBJ databases">
        <title>Chlorella ohadii genome sequencing and assembly.</title>
        <authorList>
            <person name="Murik O."/>
            <person name="Treves H."/>
            <person name="Kedem I."/>
            <person name="Shotland Y."/>
            <person name="Kaplan A."/>
        </authorList>
    </citation>
    <scope>NUCLEOTIDE SEQUENCE</scope>
    <source>
        <strain evidence="3">1</strain>
    </source>
</reference>
<evidence type="ECO:0000256" key="1">
    <source>
        <dbReference type="SAM" id="Coils"/>
    </source>
</evidence>
<feature type="compositionally biased region" description="Low complexity" evidence="2">
    <location>
        <begin position="104"/>
        <end position="119"/>
    </location>
</feature>
<evidence type="ECO:0000313" key="4">
    <source>
        <dbReference type="Proteomes" id="UP001205105"/>
    </source>
</evidence>
<proteinExistence type="predicted"/>
<feature type="compositionally biased region" description="Low complexity" evidence="2">
    <location>
        <begin position="127"/>
        <end position="142"/>
    </location>
</feature>
<accession>A0AAD5H528</accession>
<keyword evidence="1" id="KW-0175">Coiled coil</keyword>
<sequence length="285" mass="30224">MVQMLYRKRRELQLAKDRLEAALNQAGQEAGTIAALFKELDGLDITIEQLKACQEDAGGDPLARVVGTFAKWHEPLKSSCNAKLNAMEANQKVLMVHWRALAKQQDAQPAPAAKRSAAGRPPPPPSQRSAAAAAAAAAPPAADEQVHPAVKRERSVDLVAAPPALPMVGGSAAAAAAAAAAAEEPKEESKPAGPVLAFTSTGDWHRDAAIQAAVALEQQLWEDCRGEDGSASLKYLRAVRSMYAHLSPESEAHRPLLPYLLLSGLEHPANVARFTPQMLRDAGVP</sequence>
<feature type="coiled-coil region" evidence="1">
    <location>
        <begin position="2"/>
        <end position="29"/>
    </location>
</feature>